<organism evidence="1 2">
    <name type="scientific">Halorubrum pallidum</name>
    <dbReference type="NCBI Taxonomy" id="1526114"/>
    <lineage>
        <taxon>Archaea</taxon>
        <taxon>Methanobacteriati</taxon>
        <taxon>Methanobacteriota</taxon>
        <taxon>Stenosarchaea group</taxon>
        <taxon>Halobacteria</taxon>
        <taxon>Halobacteriales</taxon>
        <taxon>Haloferacaceae</taxon>
        <taxon>Halorubrum</taxon>
    </lineage>
</organism>
<dbReference type="InterPro" id="IPR037004">
    <property type="entry name" value="Exonuc_VII_ssu_sf"/>
</dbReference>
<proteinExistence type="predicted"/>
<evidence type="ECO:0000313" key="2">
    <source>
        <dbReference type="Proteomes" id="UP001596274"/>
    </source>
</evidence>
<protein>
    <submittedName>
        <fullName evidence="1">Uncharacterized protein</fullName>
    </submittedName>
</protein>
<gene>
    <name evidence="1" type="ORF">ACFQDD_02390</name>
</gene>
<sequence>MPNRTTGRRSISATCSSGFREVDTEIADDVERIKTLIEQLETGEISISDGEEIFQVGQDRLAKLRELVVDRDGEIKELE</sequence>
<dbReference type="EMBL" id="JBHSWT010000048">
    <property type="protein sequence ID" value="MFC6770383.1"/>
    <property type="molecule type" value="Genomic_DNA"/>
</dbReference>
<dbReference type="AlphaFoldDB" id="A0ABD5SYR8"/>
<accession>A0ABD5SYR8</accession>
<comment type="caution">
    <text evidence="1">The sequence shown here is derived from an EMBL/GenBank/DDBJ whole genome shotgun (WGS) entry which is preliminary data.</text>
</comment>
<dbReference type="Proteomes" id="UP001596274">
    <property type="component" value="Unassembled WGS sequence"/>
</dbReference>
<name>A0ABD5SYR8_9EURY</name>
<keyword evidence="2" id="KW-1185">Reference proteome</keyword>
<evidence type="ECO:0000313" key="1">
    <source>
        <dbReference type="EMBL" id="MFC6770383.1"/>
    </source>
</evidence>
<dbReference type="SUPFAM" id="SSF116842">
    <property type="entry name" value="XseB-like"/>
    <property type="match status" value="1"/>
</dbReference>
<reference evidence="1 2" key="1">
    <citation type="journal article" date="2019" name="Int. J. Syst. Evol. Microbiol.">
        <title>The Global Catalogue of Microorganisms (GCM) 10K type strain sequencing project: providing services to taxonomists for standard genome sequencing and annotation.</title>
        <authorList>
            <consortium name="The Broad Institute Genomics Platform"/>
            <consortium name="The Broad Institute Genome Sequencing Center for Infectious Disease"/>
            <person name="Wu L."/>
            <person name="Ma J."/>
        </authorList>
    </citation>
    <scope>NUCLEOTIDE SEQUENCE [LARGE SCALE GENOMIC DNA]</scope>
    <source>
        <strain evidence="1 2">PJ61</strain>
    </source>
</reference>